<dbReference type="Pfam" id="PF02348">
    <property type="entry name" value="CTP_transf_3"/>
    <property type="match status" value="1"/>
</dbReference>
<dbReference type="InterPro" id="IPR029044">
    <property type="entry name" value="Nucleotide-diphossugar_trans"/>
</dbReference>
<accession>A0A0Q2MVB2</accession>
<proteinExistence type="predicted"/>
<dbReference type="InterPro" id="IPR003329">
    <property type="entry name" value="Cytidylyl_trans"/>
</dbReference>
<comment type="caution">
    <text evidence="1">The sequence shown here is derived from an EMBL/GenBank/DDBJ whole genome shotgun (WGS) entry which is preliminary data.</text>
</comment>
<sequence length="234" mass="26197">MKNKVIALLPARAGSKRLINKNILPIANKPLIAWTIEAALDVELFDDVIVSTDSDDIKNVALDFGASVPFKRPSPLSSDTATTDDVLMHAIKVLNLKSTDIIVLLQPTSPLRESKDIKEALLKLNDSNVQGVVSVCECEHSPLWSNILPESMLMGEFIRSDISSKRSQDLPCFYRLNGAIYAYRVSYLEKHNGRVYSNDIKAHIMPTSRSIDVDNLTDFHFAEFLLKRKIEKSI</sequence>
<protein>
    <submittedName>
        <fullName evidence="1">CMP-N-acetlyneuraminic acid synthetase</fullName>
    </submittedName>
</protein>
<evidence type="ECO:0000313" key="1">
    <source>
        <dbReference type="EMBL" id="KQH83647.1"/>
    </source>
</evidence>
<name>A0A0Q2MVB2_VIBFU</name>
<dbReference type="GO" id="GO:0008781">
    <property type="term" value="F:N-acylneuraminate cytidylyltransferase activity"/>
    <property type="evidence" value="ECO:0007669"/>
    <property type="project" value="TreeGrafter"/>
</dbReference>
<dbReference type="AlphaFoldDB" id="A0A0Q2MVB2"/>
<organism evidence="1 2">
    <name type="scientific">Vibrio furnissii</name>
    <dbReference type="NCBI Taxonomy" id="29494"/>
    <lineage>
        <taxon>Bacteria</taxon>
        <taxon>Pseudomonadati</taxon>
        <taxon>Pseudomonadota</taxon>
        <taxon>Gammaproteobacteria</taxon>
        <taxon>Vibrionales</taxon>
        <taxon>Vibrionaceae</taxon>
        <taxon>Vibrio</taxon>
    </lineage>
</organism>
<evidence type="ECO:0000313" key="2">
    <source>
        <dbReference type="Proteomes" id="UP000051221"/>
    </source>
</evidence>
<dbReference type="PANTHER" id="PTHR21485">
    <property type="entry name" value="HAD SUPERFAMILY MEMBERS CMAS AND KDSC"/>
    <property type="match status" value="1"/>
</dbReference>
<keyword evidence="2" id="KW-1185">Reference proteome</keyword>
<dbReference type="PANTHER" id="PTHR21485:SF6">
    <property type="entry name" value="N-ACYLNEURAMINATE CYTIDYLYLTRANSFERASE-RELATED"/>
    <property type="match status" value="1"/>
</dbReference>
<dbReference type="RefSeq" id="WP_055467211.1">
    <property type="nucleotide sequence ID" value="NZ_LKHS01000033.1"/>
</dbReference>
<dbReference type="Gene3D" id="3.90.550.10">
    <property type="entry name" value="Spore Coat Polysaccharide Biosynthesis Protein SpsA, Chain A"/>
    <property type="match status" value="1"/>
</dbReference>
<dbReference type="InterPro" id="IPR050793">
    <property type="entry name" value="CMP-NeuNAc_synthase"/>
</dbReference>
<dbReference type="CDD" id="cd02513">
    <property type="entry name" value="CMP-NeuAc_Synthase"/>
    <property type="match status" value="1"/>
</dbReference>
<dbReference type="Proteomes" id="UP000051221">
    <property type="component" value="Unassembled WGS sequence"/>
</dbReference>
<dbReference type="EMBL" id="LKHS01000033">
    <property type="protein sequence ID" value="KQH83647.1"/>
    <property type="molecule type" value="Genomic_DNA"/>
</dbReference>
<gene>
    <name evidence="1" type="ORF">AMR76_21805</name>
</gene>
<dbReference type="InParanoid" id="A0A0Q2MVB2"/>
<reference evidence="1 2" key="1">
    <citation type="submission" date="2015-08" db="EMBL/GenBank/DDBJ databases">
        <title>Antibacterial properties of a collection of Vibrionaceae strains.</title>
        <authorList>
            <person name="Giubergia S."/>
        </authorList>
    </citation>
    <scope>NUCLEOTIDE SEQUENCE [LARGE SCALE GENOMIC DNA]</scope>
    <source>
        <strain evidence="1 2">S0821</strain>
    </source>
</reference>
<dbReference type="SUPFAM" id="SSF53448">
    <property type="entry name" value="Nucleotide-diphospho-sugar transferases"/>
    <property type="match status" value="1"/>
</dbReference>